<dbReference type="eggNOG" id="COG1452">
    <property type="taxonomic scope" value="Bacteria"/>
</dbReference>
<accession>D3SQ05</accession>
<gene>
    <name evidence="2" type="ordered locus">Thal_0608</name>
</gene>
<protein>
    <submittedName>
        <fullName evidence="2">Organic solvent tolerance protein</fullName>
    </submittedName>
</protein>
<proteinExistence type="predicted"/>
<dbReference type="PANTHER" id="PTHR30189">
    <property type="entry name" value="LPS-ASSEMBLY PROTEIN"/>
    <property type="match status" value="1"/>
</dbReference>
<organism evidence="2 3">
    <name type="scientific">Thermocrinis albus (strain DSM 14484 / JCM 11386 / HI 11/12)</name>
    <dbReference type="NCBI Taxonomy" id="638303"/>
    <lineage>
        <taxon>Bacteria</taxon>
        <taxon>Pseudomonadati</taxon>
        <taxon>Aquificota</taxon>
        <taxon>Aquificia</taxon>
        <taxon>Aquificales</taxon>
        <taxon>Aquificaceae</taxon>
        <taxon>Thermocrinis</taxon>
    </lineage>
</organism>
<dbReference type="KEGG" id="tal:Thal_0608"/>
<dbReference type="RefSeq" id="WP_012991649.1">
    <property type="nucleotide sequence ID" value="NC_013894.1"/>
</dbReference>
<dbReference type="Proteomes" id="UP000002043">
    <property type="component" value="Chromosome"/>
</dbReference>
<dbReference type="HOGENOM" id="CLU_009039_4_1_0"/>
<dbReference type="STRING" id="638303.Thal_0608"/>
<name>D3SQ05_THEAH</name>
<dbReference type="PANTHER" id="PTHR30189:SF1">
    <property type="entry name" value="LPS-ASSEMBLY PROTEIN LPTD"/>
    <property type="match status" value="1"/>
</dbReference>
<sequence>MLWLFLLLVFIQIGWGVEILSDTLERLPDGTLEARGNVEAYYRQYYIRADYLRYNPETKEVFAEGNVYVRSTDGRLEAKGRSAFLNLKEDTGYFQDTNGRFERFYISAKEVTKEKDVYRAKDGSVTTCPPQKKEMSLCFSKARIDDRYVFSTNNTLRLFRIPVAYLPLAFFPVGDRRSGLLPPVVGSNTYNTFIYQQPIYWAISRDKDATLTLDLRDKQAKGLSLEYRQAVEASRKLELSLSFYKEPTPPQKWWEGRPLSTFRENRYRLRFSFLWDDIKGGIDTVSDPYFLQDVYLHTKERTVPYLSSYVNYMKDTDRWFFSFDVRHFYDTTSPNNSKTLQRLPEVSFYLKDSPLVGKLSYNALFMYTNFYRKEGPKTGRFVFFPQLSLSTSVLSVPTYWSLTWENIFYTKGEDVSTLRFHGRVPFVRDFVVGSWRSYNLLEVSYLYRPRSYNNPRMDPIDEVNKENQAGFLWRSSNSFGGREFLSLQLQTAYNFLGEYTYLGQKVKRNLLPVRGVVSLKPLPSLTFYTDTLYDVEGGNILTSSSNLQWVKGSSSLSVGYLTTRDVLGKRLGEQINYTFTTTFRDTTVRLYTLHDMRLNKDLLRQLNVDYRGACWGIGFMVRDFYDGNRAKYIKEFFLVFNIFDLQRFTLPLKR</sequence>
<dbReference type="AlphaFoldDB" id="D3SQ05"/>
<dbReference type="Pfam" id="PF04453">
    <property type="entry name" value="LptD"/>
    <property type="match status" value="1"/>
</dbReference>
<dbReference type="GO" id="GO:0061024">
    <property type="term" value="P:membrane organization"/>
    <property type="evidence" value="ECO:0007669"/>
    <property type="project" value="InterPro"/>
</dbReference>
<dbReference type="InterPro" id="IPR007543">
    <property type="entry name" value="LptD_C"/>
</dbReference>
<dbReference type="EMBL" id="CP001931">
    <property type="protein sequence ID" value="ADC89242.1"/>
    <property type="molecule type" value="Genomic_DNA"/>
</dbReference>
<dbReference type="InterPro" id="IPR050218">
    <property type="entry name" value="LptD"/>
</dbReference>
<dbReference type="OrthoDB" id="9760225at2"/>
<evidence type="ECO:0000313" key="3">
    <source>
        <dbReference type="Proteomes" id="UP000002043"/>
    </source>
</evidence>
<evidence type="ECO:0000259" key="1">
    <source>
        <dbReference type="Pfam" id="PF04453"/>
    </source>
</evidence>
<keyword evidence="3" id="KW-1185">Reference proteome</keyword>
<evidence type="ECO:0000313" key="2">
    <source>
        <dbReference type="EMBL" id="ADC89242.1"/>
    </source>
</evidence>
<feature type="domain" description="LptD C-terminal" evidence="1">
    <location>
        <begin position="281"/>
        <end position="567"/>
    </location>
</feature>
<reference evidence="3" key="1">
    <citation type="journal article" date="2010" name="Stand. Genomic Sci.">
        <title>Complete genome sequence of Thermocrinis albus type strain (HI 11/12T).</title>
        <authorList>
            <person name="Wirth R."/>
            <person name="Sikorski J."/>
            <person name="Brambilla E."/>
            <person name="Misra M."/>
            <person name="Lapidus A."/>
            <person name="Copeland A."/>
            <person name="Nolan M."/>
            <person name="Lucas S."/>
            <person name="Chen F."/>
            <person name="Tice H."/>
            <person name="Cheng J.F."/>
            <person name="Han C."/>
            <person name="Detter J.C."/>
            <person name="Tapia R."/>
            <person name="Bruce D."/>
            <person name="Goodwin L."/>
            <person name="Pitluck S."/>
            <person name="Pati A."/>
            <person name="Anderson I."/>
            <person name="Ivanova N."/>
            <person name="Mavromatis K."/>
            <person name="Mikhailova N."/>
            <person name="Chen A."/>
            <person name="Palaniappan K."/>
            <person name="Bilek Y."/>
            <person name="Hader T."/>
            <person name="Land M."/>
            <person name="Hauser L."/>
            <person name="Chang Y.J."/>
            <person name="Jeffries C.D."/>
            <person name="Tindall B.J."/>
            <person name="Rohde M."/>
            <person name="Goker M."/>
            <person name="Bristow J."/>
            <person name="Eisen J.A."/>
            <person name="Markowitz V."/>
            <person name="Hugenholtz P."/>
            <person name="Kyrpides N.C."/>
            <person name="Klenk H.P."/>
        </authorList>
    </citation>
    <scope>NUCLEOTIDE SEQUENCE [LARGE SCALE GENOMIC DNA]</scope>
    <source>
        <strain evidence="3">DSM 14484 / JCM 11386 / HI 11/12</strain>
    </source>
</reference>
<dbReference type="GO" id="GO:0009279">
    <property type="term" value="C:cell outer membrane"/>
    <property type="evidence" value="ECO:0007669"/>
    <property type="project" value="TreeGrafter"/>
</dbReference>
<dbReference type="GO" id="GO:1990351">
    <property type="term" value="C:transporter complex"/>
    <property type="evidence" value="ECO:0007669"/>
    <property type="project" value="TreeGrafter"/>
</dbReference>